<protein>
    <submittedName>
        <fullName evidence="1">Unannotated protein</fullName>
    </submittedName>
</protein>
<proteinExistence type="predicted"/>
<name>A0A6J6T0C9_9ZZZZ</name>
<dbReference type="EMBL" id="CAEZYZ010000033">
    <property type="protein sequence ID" value="CAB4740582.1"/>
    <property type="molecule type" value="Genomic_DNA"/>
</dbReference>
<accession>A0A6J6T0C9</accession>
<gene>
    <name evidence="1" type="ORF">UFOPK2810_00310</name>
</gene>
<organism evidence="1">
    <name type="scientific">freshwater metagenome</name>
    <dbReference type="NCBI Taxonomy" id="449393"/>
    <lineage>
        <taxon>unclassified sequences</taxon>
        <taxon>metagenomes</taxon>
        <taxon>ecological metagenomes</taxon>
    </lineage>
</organism>
<evidence type="ECO:0000313" key="1">
    <source>
        <dbReference type="EMBL" id="CAB4740582.1"/>
    </source>
</evidence>
<sequence length="208" mass="21658">MRIRIGILASLMLASTLGAAAAGPASAATPAAPSEQKVSLLYALSGSSATMTLLPGSGDRYAFTLRGADAQTVWFSDRPVRLSGTLPTSELVETWPRFGFVADPPNVAITLHDPAGSAETIVAVMRKPTFRAGVLRATMQVLTNERAGSLTGNLAVHGDHHDANGIPARLGSVSVFIDDVLCLPRFTAGREPGSLVALPVRPQDCADV</sequence>
<reference evidence="1" key="1">
    <citation type="submission" date="2020-05" db="EMBL/GenBank/DDBJ databases">
        <authorList>
            <person name="Chiriac C."/>
            <person name="Salcher M."/>
            <person name="Ghai R."/>
            <person name="Kavagutti S V."/>
        </authorList>
    </citation>
    <scope>NUCLEOTIDE SEQUENCE</scope>
</reference>
<dbReference type="AlphaFoldDB" id="A0A6J6T0C9"/>